<dbReference type="NCBIfam" id="TIGR00632">
    <property type="entry name" value="vsr"/>
    <property type="match status" value="1"/>
</dbReference>
<name>A0ABT1CKQ4_9PROT</name>
<evidence type="ECO:0000256" key="4">
    <source>
        <dbReference type="ARBA" id="ARBA00022801"/>
    </source>
</evidence>
<keyword evidence="1" id="KW-0540">Nuclease</keyword>
<sequence>MIAGIRGKDTKPELTLRQSLHALGFRYRLHAKGVRGKPDLILPKYKTTIFVHGCFWHYHRGCRCATTPSTRPKFWISKFEANVARDKAVRLTLLKKGWRVAMVKECALGTEVSLTTARGVLIAWRRNGGRELEIG</sequence>
<gene>
    <name evidence="7" type="primary">vsr</name>
    <name evidence="7" type="ORF">NF685_14145</name>
</gene>
<organism evidence="7 8">
    <name type="scientific">Asaia lannensis NBRC 102526</name>
    <dbReference type="NCBI Taxonomy" id="1307926"/>
    <lineage>
        <taxon>Bacteria</taxon>
        <taxon>Pseudomonadati</taxon>
        <taxon>Pseudomonadota</taxon>
        <taxon>Alphaproteobacteria</taxon>
        <taxon>Acetobacterales</taxon>
        <taxon>Acetobacteraceae</taxon>
        <taxon>Asaia</taxon>
    </lineage>
</organism>
<comment type="similarity">
    <text evidence="6">Belongs to the Vsr family.</text>
</comment>
<dbReference type="Proteomes" id="UP001523401">
    <property type="component" value="Unassembled WGS sequence"/>
</dbReference>
<keyword evidence="3" id="KW-0227">DNA damage</keyword>
<protein>
    <submittedName>
        <fullName evidence="7">DNA mismatch endonuclease Vsr</fullName>
    </submittedName>
</protein>
<evidence type="ECO:0000256" key="3">
    <source>
        <dbReference type="ARBA" id="ARBA00022763"/>
    </source>
</evidence>
<evidence type="ECO:0000256" key="5">
    <source>
        <dbReference type="ARBA" id="ARBA00023204"/>
    </source>
</evidence>
<evidence type="ECO:0000313" key="8">
    <source>
        <dbReference type="Proteomes" id="UP001523401"/>
    </source>
</evidence>
<dbReference type="SUPFAM" id="SSF52980">
    <property type="entry name" value="Restriction endonuclease-like"/>
    <property type="match status" value="1"/>
</dbReference>
<dbReference type="GO" id="GO:0004519">
    <property type="term" value="F:endonuclease activity"/>
    <property type="evidence" value="ECO:0007669"/>
    <property type="project" value="UniProtKB-KW"/>
</dbReference>
<dbReference type="Pfam" id="PF03852">
    <property type="entry name" value="Vsr"/>
    <property type="match status" value="1"/>
</dbReference>
<keyword evidence="4" id="KW-0378">Hydrolase</keyword>
<reference evidence="7 8" key="1">
    <citation type="submission" date="2022-06" db="EMBL/GenBank/DDBJ databases">
        <title>Whole-genome of Asaia lannensis strain LMG 27011T.</title>
        <authorList>
            <person name="Sombolestani A."/>
        </authorList>
    </citation>
    <scope>NUCLEOTIDE SEQUENCE [LARGE SCALE GENOMIC DNA]</scope>
    <source>
        <strain evidence="7 8">NBRC 102526</strain>
    </source>
</reference>
<evidence type="ECO:0000256" key="2">
    <source>
        <dbReference type="ARBA" id="ARBA00022759"/>
    </source>
</evidence>
<proteinExistence type="inferred from homology"/>
<dbReference type="Gene3D" id="3.40.960.10">
    <property type="entry name" value="VSR Endonuclease"/>
    <property type="match status" value="1"/>
</dbReference>
<evidence type="ECO:0000313" key="7">
    <source>
        <dbReference type="EMBL" id="MCO6161176.1"/>
    </source>
</evidence>
<dbReference type="CDD" id="cd00221">
    <property type="entry name" value="Vsr"/>
    <property type="match status" value="1"/>
</dbReference>
<comment type="caution">
    <text evidence="7">The sequence shown here is derived from an EMBL/GenBank/DDBJ whole genome shotgun (WGS) entry which is preliminary data.</text>
</comment>
<dbReference type="InterPro" id="IPR004603">
    <property type="entry name" value="DNA_mismatch_endonuc_vsr"/>
</dbReference>
<keyword evidence="2 7" id="KW-0255">Endonuclease</keyword>
<evidence type="ECO:0000256" key="6">
    <source>
        <dbReference type="ARBA" id="ARBA00029466"/>
    </source>
</evidence>
<dbReference type="EMBL" id="JAMXQU010000017">
    <property type="protein sequence ID" value="MCO6161176.1"/>
    <property type="molecule type" value="Genomic_DNA"/>
</dbReference>
<accession>A0ABT1CKQ4</accession>
<keyword evidence="5" id="KW-0234">DNA repair</keyword>
<keyword evidence="8" id="KW-1185">Reference proteome</keyword>
<evidence type="ECO:0000256" key="1">
    <source>
        <dbReference type="ARBA" id="ARBA00022722"/>
    </source>
</evidence>
<dbReference type="InterPro" id="IPR011335">
    <property type="entry name" value="Restrct_endonuc-II-like"/>
</dbReference>